<keyword evidence="7" id="KW-1185">Reference proteome</keyword>
<organism evidence="6 7">
    <name type="scientific">Salinisphaera hydrothermalis (strain C41B8)</name>
    <dbReference type="NCBI Taxonomy" id="1304275"/>
    <lineage>
        <taxon>Bacteria</taxon>
        <taxon>Pseudomonadati</taxon>
        <taxon>Pseudomonadota</taxon>
        <taxon>Gammaproteobacteria</taxon>
        <taxon>Salinisphaerales</taxon>
        <taxon>Salinisphaeraceae</taxon>
        <taxon>Salinisphaera</taxon>
    </lineage>
</organism>
<accession>A0A084II07</accession>
<dbReference type="SMART" id="SM00354">
    <property type="entry name" value="HTH_LACI"/>
    <property type="match status" value="1"/>
</dbReference>
<evidence type="ECO:0000256" key="3">
    <source>
        <dbReference type="ARBA" id="ARBA00023125"/>
    </source>
</evidence>
<dbReference type="Pfam" id="PF00356">
    <property type="entry name" value="LacI"/>
    <property type="match status" value="1"/>
</dbReference>
<dbReference type="InterPro" id="IPR028082">
    <property type="entry name" value="Peripla_BP_I"/>
</dbReference>
<gene>
    <name evidence="6" type="ORF">C41B8_15405</name>
</gene>
<dbReference type="PANTHER" id="PTHR30146">
    <property type="entry name" value="LACI-RELATED TRANSCRIPTIONAL REPRESSOR"/>
    <property type="match status" value="1"/>
</dbReference>
<dbReference type="RefSeq" id="WP_037340226.1">
    <property type="nucleotide sequence ID" value="NZ_APNK01000032.1"/>
</dbReference>
<dbReference type="AlphaFoldDB" id="A0A084II07"/>
<dbReference type="Gene3D" id="1.10.260.40">
    <property type="entry name" value="lambda repressor-like DNA-binding domains"/>
    <property type="match status" value="1"/>
</dbReference>
<comment type="caution">
    <text evidence="6">The sequence shown here is derived from an EMBL/GenBank/DDBJ whole genome shotgun (WGS) entry which is preliminary data.</text>
</comment>
<dbReference type="CDD" id="cd01392">
    <property type="entry name" value="HTH_LacI"/>
    <property type="match status" value="1"/>
</dbReference>
<evidence type="ECO:0000256" key="1">
    <source>
        <dbReference type="ARBA" id="ARBA00022491"/>
    </source>
</evidence>
<evidence type="ECO:0000256" key="2">
    <source>
        <dbReference type="ARBA" id="ARBA00023015"/>
    </source>
</evidence>
<dbReference type="InterPro" id="IPR010982">
    <property type="entry name" value="Lambda_DNA-bd_dom_sf"/>
</dbReference>
<evidence type="ECO:0000313" key="6">
    <source>
        <dbReference type="EMBL" id="KEZ76341.1"/>
    </source>
</evidence>
<dbReference type="PANTHER" id="PTHR30146:SF151">
    <property type="entry name" value="HTH-TYPE TRANSCRIPTIONAL REPRESSOR CYTR"/>
    <property type="match status" value="1"/>
</dbReference>
<dbReference type="Gene3D" id="3.40.50.2300">
    <property type="match status" value="2"/>
</dbReference>
<dbReference type="SUPFAM" id="SSF53822">
    <property type="entry name" value="Periplasmic binding protein-like I"/>
    <property type="match status" value="1"/>
</dbReference>
<evidence type="ECO:0000313" key="7">
    <source>
        <dbReference type="Proteomes" id="UP000028302"/>
    </source>
</evidence>
<dbReference type="EMBL" id="APNK01000032">
    <property type="protein sequence ID" value="KEZ76341.1"/>
    <property type="molecule type" value="Genomic_DNA"/>
</dbReference>
<dbReference type="STRING" id="1304275.C41B8_15405"/>
<evidence type="ECO:0000259" key="5">
    <source>
        <dbReference type="PROSITE" id="PS50932"/>
    </source>
</evidence>
<dbReference type="InterPro" id="IPR000843">
    <property type="entry name" value="HTH_LacI"/>
</dbReference>
<dbReference type="GO" id="GO:0003700">
    <property type="term" value="F:DNA-binding transcription factor activity"/>
    <property type="evidence" value="ECO:0007669"/>
    <property type="project" value="TreeGrafter"/>
</dbReference>
<proteinExistence type="predicted"/>
<dbReference type="SUPFAM" id="SSF47413">
    <property type="entry name" value="lambda repressor-like DNA-binding domains"/>
    <property type="match status" value="1"/>
</dbReference>
<keyword evidence="3" id="KW-0238">DNA-binding</keyword>
<keyword evidence="1" id="KW-0678">Repressor</keyword>
<dbReference type="CDD" id="cd06267">
    <property type="entry name" value="PBP1_LacI_sugar_binding-like"/>
    <property type="match status" value="1"/>
</dbReference>
<dbReference type="PROSITE" id="PS50932">
    <property type="entry name" value="HTH_LACI_2"/>
    <property type="match status" value="1"/>
</dbReference>
<protein>
    <submittedName>
        <fullName evidence="6">Periplasmic-binding protein/LacI transcriptional regulator</fullName>
    </submittedName>
</protein>
<dbReference type="eggNOG" id="COG1609">
    <property type="taxonomic scope" value="Bacteria"/>
</dbReference>
<name>A0A084II07_SALHC</name>
<keyword evidence="4" id="KW-0804">Transcription</keyword>
<reference evidence="6 7" key="1">
    <citation type="submission" date="2013-03" db="EMBL/GenBank/DDBJ databases">
        <title>Salinisphaera hydrothermalis C41B8 Genome Sequencing.</title>
        <authorList>
            <person name="Li C."/>
            <person name="Lai Q."/>
            <person name="Shao Z."/>
        </authorList>
    </citation>
    <scope>NUCLEOTIDE SEQUENCE [LARGE SCALE GENOMIC DNA]</scope>
    <source>
        <strain evidence="6 7">C41B8</strain>
    </source>
</reference>
<dbReference type="Pfam" id="PF00532">
    <property type="entry name" value="Peripla_BP_1"/>
    <property type="match status" value="1"/>
</dbReference>
<feature type="domain" description="HTH lacI-type" evidence="5">
    <location>
        <begin position="7"/>
        <end position="61"/>
    </location>
</feature>
<evidence type="ECO:0000256" key="4">
    <source>
        <dbReference type="ARBA" id="ARBA00023163"/>
    </source>
</evidence>
<sequence>MPKNRRVTIADVAARVGMTNITVSRALNRPEMVKAETRSKIEAAASELGYVPNAFARGLKHSESRLIGFVTASVDNPFYAEMIKAVSRHAKQHNYAILLFDTDGEAWLEANAIETLLSYQAAGIILSPISDEPDYRPDYIDRLHNSDVAVVQLDRTLYNADFSSVVLDNVWAGQCVAAHLLNRVFAETRVSAEAPARLLIAAGPEQSIISRERLAGVQTTLAETDRGVAVDVLWGDYTLEPARDDVGAYIETYGMPGAIFGMNQLITLGALQAMKAHGIAPDTLSVISIDRLPYLDIFDIRVPCVVHDGFHAGQRALELLLERIADPELPQQTITVRGELIE</sequence>
<dbReference type="GO" id="GO:0000976">
    <property type="term" value="F:transcription cis-regulatory region binding"/>
    <property type="evidence" value="ECO:0007669"/>
    <property type="project" value="TreeGrafter"/>
</dbReference>
<keyword evidence="2" id="KW-0805">Transcription regulation</keyword>
<dbReference type="OrthoDB" id="6619319at2"/>
<dbReference type="InterPro" id="IPR001761">
    <property type="entry name" value="Peripla_BP/Lac1_sug-bd_dom"/>
</dbReference>
<dbReference type="Proteomes" id="UP000028302">
    <property type="component" value="Unassembled WGS sequence"/>
</dbReference>